<reference evidence="2" key="2">
    <citation type="submission" date="2020-10" db="UniProtKB">
        <authorList>
            <consortium name="WormBaseParasite"/>
        </authorList>
    </citation>
    <scope>IDENTIFICATION</scope>
</reference>
<accession>A0A7E4V0Z2</accession>
<keyword evidence="1" id="KW-1185">Reference proteome</keyword>
<dbReference type="Proteomes" id="UP000492821">
    <property type="component" value="Unassembled WGS sequence"/>
</dbReference>
<evidence type="ECO:0000313" key="1">
    <source>
        <dbReference type="Proteomes" id="UP000492821"/>
    </source>
</evidence>
<reference evidence="1" key="1">
    <citation type="journal article" date="2013" name="Genetics">
        <title>The draft genome and transcriptome of Panagrellus redivivus are shaped by the harsh demands of a free-living lifestyle.</title>
        <authorList>
            <person name="Srinivasan J."/>
            <person name="Dillman A.R."/>
            <person name="Macchietto M.G."/>
            <person name="Heikkinen L."/>
            <person name="Lakso M."/>
            <person name="Fracchia K.M."/>
            <person name="Antoshechkin I."/>
            <person name="Mortazavi A."/>
            <person name="Wong G."/>
            <person name="Sternberg P.W."/>
        </authorList>
    </citation>
    <scope>NUCLEOTIDE SEQUENCE [LARGE SCALE GENOMIC DNA]</scope>
    <source>
        <strain evidence="1">MT8872</strain>
    </source>
</reference>
<dbReference type="AlphaFoldDB" id="A0A7E4V0Z2"/>
<organism evidence="1 2">
    <name type="scientific">Panagrellus redivivus</name>
    <name type="common">Microworm</name>
    <dbReference type="NCBI Taxonomy" id="6233"/>
    <lineage>
        <taxon>Eukaryota</taxon>
        <taxon>Metazoa</taxon>
        <taxon>Ecdysozoa</taxon>
        <taxon>Nematoda</taxon>
        <taxon>Chromadorea</taxon>
        <taxon>Rhabditida</taxon>
        <taxon>Tylenchina</taxon>
        <taxon>Panagrolaimomorpha</taxon>
        <taxon>Panagrolaimoidea</taxon>
        <taxon>Panagrolaimidae</taxon>
        <taxon>Panagrellus</taxon>
    </lineage>
</organism>
<name>A0A7E4V0Z2_PANRE</name>
<proteinExistence type="predicted"/>
<dbReference type="WBParaSite" id="Pan_g15252.t1">
    <property type="protein sequence ID" value="Pan_g15252.t1"/>
    <property type="gene ID" value="Pan_g15252"/>
</dbReference>
<evidence type="ECO:0000313" key="2">
    <source>
        <dbReference type="WBParaSite" id="Pan_g15252.t1"/>
    </source>
</evidence>
<sequence length="116" mass="13296">MTPSRFADDMSNTPFFLKLLMESIREGGSRGAIVAIDDQLDVDDDAIFGRKGGYDAVGRRRLLRPDDVSTNKYYKQCQRCQRNVHSSRWHCQISTLAFLKSGKPSETEWTVWSAKY</sequence>
<protein>
    <submittedName>
        <fullName evidence="2">Fructose-bisphosphatase</fullName>
    </submittedName>
</protein>